<dbReference type="SUPFAM" id="SSF110710">
    <property type="entry name" value="TTHA0583/YokD-like"/>
    <property type="match status" value="1"/>
</dbReference>
<name>A0A644YJ60_9ZZZZ</name>
<dbReference type="EMBL" id="VSSQ01004758">
    <property type="protein sequence ID" value="MPM26533.1"/>
    <property type="molecule type" value="Genomic_DNA"/>
</dbReference>
<dbReference type="PANTHER" id="PTHR11104:SF0">
    <property type="entry name" value="SPBETA PROPHAGE-DERIVED AMINOGLYCOSIDE N(3')-ACETYLTRANSFERASE-LIKE PROTEIN YOKD"/>
    <property type="match status" value="1"/>
</dbReference>
<evidence type="ECO:0000256" key="1">
    <source>
        <dbReference type="ARBA" id="ARBA00006383"/>
    </source>
</evidence>
<protein>
    <recommendedName>
        <fullName evidence="5">Aminoglycoside N(3)-acetyltransferase</fullName>
    </recommendedName>
</protein>
<evidence type="ECO:0000256" key="2">
    <source>
        <dbReference type="ARBA" id="ARBA00022679"/>
    </source>
</evidence>
<dbReference type="InterPro" id="IPR028345">
    <property type="entry name" value="Antibiotic_NAT-like"/>
</dbReference>
<reference evidence="4" key="1">
    <citation type="submission" date="2019-08" db="EMBL/GenBank/DDBJ databases">
        <authorList>
            <person name="Kucharzyk K."/>
            <person name="Murdoch R.W."/>
            <person name="Higgins S."/>
            <person name="Loffler F."/>
        </authorList>
    </citation>
    <scope>NUCLEOTIDE SEQUENCE</scope>
</reference>
<dbReference type="InterPro" id="IPR003679">
    <property type="entry name" value="Amioglycoside_AcTrfase"/>
</dbReference>
<dbReference type="GO" id="GO:0008080">
    <property type="term" value="F:N-acetyltransferase activity"/>
    <property type="evidence" value="ECO:0007669"/>
    <property type="project" value="InterPro"/>
</dbReference>
<gene>
    <name evidence="4" type="ORF">SDC9_73037</name>
</gene>
<dbReference type="PANTHER" id="PTHR11104">
    <property type="entry name" value="AMINOGLYCOSIDE N3-ACETYLTRANSFERASE"/>
    <property type="match status" value="1"/>
</dbReference>
<organism evidence="4">
    <name type="scientific">bioreactor metagenome</name>
    <dbReference type="NCBI Taxonomy" id="1076179"/>
    <lineage>
        <taxon>unclassified sequences</taxon>
        <taxon>metagenomes</taxon>
        <taxon>ecological metagenomes</taxon>
    </lineage>
</organism>
<comment type="similarity">
    <text evidence="1">Belongs to the antibiotic N-acetyltransferase family.</text>
</comment>
<proteinExistence type="inferred from homology"/>
<accession>A0A644YJ60</accession>
<evidence type="ECO:0000256" key="3">
    <source>
        <dbReference type="ARBA" id="ARBA00023315"/>
    </source>
</evidence>
<evidence type="ECO:0000313" key="4">
    <source>
        <dbReference type="EMBL" id="MPM26533.1"/>
    </source>
</evidence>
<evidence type="ECO:0008006" key="5">
    <source>
        <dbReference type="Google" id="ProtNLM"/>
    </source>
</evidence>
<sequence>MYKSNSGCGNAVSKSKMKRAFAAAGIVPGDTLLMHGALSAIGYAENGADDVIDALMELIGTEGTLAVVAMSGNQPFDAATSPSSVGILTETLRLRPGAYRSLRPVHSIAAIGKRAKELTEDHDKAQTNCGEGTPYTKLRDMHGKIILLGVDMNRNTTLHSVEDICDCSYLEERTMLMPTYYPDYEGKTITVRKFPPGHRDFLKLVPVLRRAGAVKETVVGKACVKVIDAAMMFDIAVKAVSEDEMFFMCDNPACQYCSAARKAAKNV</sequence>
<keyword evidence="2" id="KW-0808">Transferase</keyword>
<dbReference type="Pfam" id="PF02522">
    <property type="entry name" value="Antibiotic_NAT"/>
    <property type="match status" value="1"/>
</dbReference>
<dbReference type="AlphaFoldDB" id="A0A644YJ60"/>
<comment type="caution">
    <text evidence="4">The sequence shown here is derived from an EMBL/GenBank/DDBJ whole genome shotgun (WGS) entry which is preliminary data.</text>
</comment>
<dbReference type="GO" id="GO:0046677">
    <property type="term" value="P:response to antibiotic"/>
    <property type="evidence" value="ECO:0007669"/>
    <property type="project" value="InterPro"/>
</dbReference>
<keyword evidence="3" id="KW-0012">Acyltransferase</keyword>